<reference evidence="1 2" key="1">
    <citation type="journal article" date="2010" name="PLoS ONE">
        <title>The glycobiome of the rumen bacterium Butyrivibrio proteoclasticus B316(T) highlights adaptation to a polysaccharide-rich environment.</title>
        <authorList>
            <person name="Kelly W.J."/>
            <person name="Leahy S.C."/>
            <person name="Altermann E."/>
            <person name="Yeoman C.J."/>
            <person name="Dunne J.C."/>
            <person name="Kong Z."/>
            <person name="Pacheco D.M."/>
            <person name="Li D."/>
            <person name="Noel S.J."/>
            <person name="Moon C.D."/>
            <person name="Cookson A.L."/>
            <person name="Attwood G.T."/>
        </authorList>
    </citation>
    <scope>NUCLEOTIDE SEQUENCE [LARGE SCALE GENOMIC DNA]</scope>
    <source>
        <strain evidence="2">ATCC 51982 / DSM 14932 / B316</strain>
    </source>
</reference>
<proteinExistence type="predicted"/>
<name>E0RXK8_BUTPB</name>
<protein>
    <submittedName>
        <fullName evidence="1">Uncharacterized protein</fullName>
    </submittedName>
</protein>
<accession>E0RXK8</accession>
<dbReference type="STRING" id="515622.bpr_I1698"/>
<dbReference type="HOGENOM" id="CLU_2841475_0_0_9"/>
<sequence length="65" mass="7779">MNTAMKDAELEKVAGGSLYLDGMKKHCLHERKCRTGGERDVTRWIFWDAHEYQYFCPDCKEMFWD</sequence>
<dbReference type="RefSeq" id="WP_013281089.1">
    <property type="nucleotide sequence ID" value="NC_014387.1"/>
</dbReference>
<dbReference type="EMBL" id="CP001810">
    <property type="protein sequence ID" value="ADL34435.1"/>
    <property type="molecule type" value="Genomic_DNA"/>
</dbReference>
<gene>
    <name evidence="1" type="ordered locus">bpr_I1698</name>
</gene>
<organism evidence="1 2">
    <name type="scientific">Butyrivibrio proteoclasticus (strain ATCC 51982 / DSM 14932 / B316)</name>
    <name type="common">Clostridium proteoclasticum</name>
    <dbReference type="NCBI Taxonomy" id="515622"/>
    <lineage>
        <taxon>Bacteria</taxon>
        <taxon>Bacillati</taxon>
        <taxon>Bacillota</taxon>
        <taxon>Clostridia</taxon>
        <taxon>Lachnospirales</taxon>
        <taxon>Lachnospiraceae</taxon>
        <taxon>Butyrivibrio</taxon>
    </lineage>
</organism>
<dbReference type="AlphaFoldDB" id="E0RXK8"/>
<dbReference type="Proteomes" id="UP000001299">
    <property type="component" value="Chromosome 1"/>
</dbReference>
<dbReference type="KEGG" id="bpb:bpr_I1698"/>
<evidence type="ECO:0000313" key="2">
    <source>
        <dbReference type="Proteomes" id="UP000001299"/>
    </source>
</evidence>
<keyword evidence="2" id="KW-1185">Reference proteome</keyword>
<evidence type="ECO:0000313" key="1">
    <source>
        <dbReference type="EMBL" id="ADL34435.1"/>
    </source>
</evidence>